<accession>A0A381Q1A9</accession>
<reference evidence="2" key="1">
    <citation type="submission" date="2018-05" db="EMBL/GenBank/DDBJ databases">
        <authorList>
            <person name="Lanie J.A."/>
            <person name="Ng W.-L."/>
            <person name="Kazmierczak K.M."/>
            <person name="Andrzejewski T.M."/>
            <person name="Davidsen T.M."/>
            <person name="Wayne K.J."/>
            <person name="Tettelin H."/>
            <person name="Glass J.I."/>
            <person name="Rusch D."/>
            <person name="Podicherti R."/>
            <person name="Tsui H.-C.T."/>
            <person name="Winkler M.E."/>
        </authorList>
    </citation>
    <scope>NUCLEOTIDE SEQUENCE</scope>
</reference>
<gene>
    <name evidence="2" type="ORF">METZ01_LOCUS25518</name>
</gene>
<feature type="compositionally biased region" description="Basic residues" evidence="1">
    <location>
        <begin position="142"/>
        <end position="151"/>
    </location>
</feature>
<sequence>VAVISPVPNLPYLDIRSGHSGPHPGEAPEPVAKDLVGVQVGDSVVAVGHGSELTVGRPASLLDSLGRRGGRHPQPDHRRTLRGQQAGHLVQPASVRRGVGHDLAQVPATQHDHHYIGVSVQRLPEVAVDPGAEQADPTVRSSIHRHLASGL</sequence>
<organism evidence="2">
    <name type="scientific">marine metagenome</name>
    <dbReference type="NCBI Taxonomy" id="408172"/>
    <lineage>
        <taxon>unclassified sequences</taxon>
        <taxon>metagenomes</taxon>
        <taxon>ecological metagenomes</taxon>
    </lineage>
</organism>
<dbReference type="EMBL" id="UINC01001154">
    <property type="protein sequence ID" value="SUZ72664.1"/>
    <property type="molecule type" value="Genomic_DNA"/>
</dbReference>
<evidence type="ECO:0000256" key="1">
    <source>
        <dbReference type="SAM" id="MobiDB-lite"/>
    </source>
</evidence>
<feature type="non-terminal residue" evidence="2">
    <location>
        <position position="1"/>
    </location>
</feature>
<feature type="region of interest" description="Disordered" evidence="1">
    <location>
        <begin position="131"/>
        <end position="151"/>
    </location>
</feature>
<evidence type="ECO:0000313" key="2">
    <source>
        <dbReference type="EMBL" id="SUZ72664.1"/>
    </source>
</evidence>
<proteinExistence type="predicted"/>
<feature type="region of interest" description="Disordered" evidence="1">
    <location>
        <begin position="66"/>
        <end position="85"/>
    </location>
</feature>
<protein>
    <submittedName>
        <fullName evidence="2">Uncharacterized protein</fullName>
    </submittedName>
</protein>
<name>A0A381Q1A9_9ZZZZ</name>
<dbReference type="AlphaFoldDB" id="A0A381Q1A9"/>